<dbReference type="SMART" id="SM00475">
    <property type="entry name" value="53EXOc"/>
    <property type="match status" value="1"/>
</dbReference>
<dbReference type="EMBL" id="RAQO01000006">
    <property type="protein sequence ID" value="RKF18104.1"/>
    <property type="molecule type" value="Genomic_DNA"/>
</dbReference>
<accession>A0A420EBR7</accession>
<evidence type="ECO:0000259" key="4">
    <source>
        <dbReference type="SMART" id="SM00475"/>
    </source>
</evidence>
<dbReference type="PANTHER" id="PTHR42646:SF2">
    <property type="entry name" value="5'-3' EXONUCLEASE FAMILY PROTEIN"/>
    <property type="match status" value="1"/>
</dbReference>
<dbReference type="InterPro" id="IPR020046">
    <property type="entry name" value="5-3_exonucl_a-hlix_arch_N"/>
</dbReference>
<dbReference type="SUPFAM" id="SSF47807">
    <property type="entry name" value="5' to 3' exonuclease, C-terminal subdomain"/>
    <property type="match status" value="1"/>
</dbReference>
<dbReference type="InterPro" id="IPR020045">
    <property type="entry name" value="DNA_polI_H3TH"/>
</dbReference>
<name>A0A420EBR7_9ALTE</name>
<dbReference type="NCBIfam" id="NF007017">
    <property type="entry name" value="PRK09482.1"/>
    <property type="match status" value="1"/>
</dbReference>
<dbReference type="GO" id="GO:0033567">
    <property type="term" value="P:DNA replication, Okazaki fragment processing"/>
    <property type="evidence" value="ECO:0007669"/>
    <property type="project" value="InterPro"/>
</dbReference>
<dbReference type="CDD" id="cd09859">
    <property type="entry name" value="PIN_53EXO"/>
    <property type="match status" value="1"/>
</dbReference>
<sequence>MHLVIIDALNLIRRIDAVQSKHNSDEAVLNSARSKVLDQAINKLQQRLNPSHSIAIFDAPTPSSWRYRRYPEYKAKRKPMSPNLQSALLNIRQHWQEQGLFCYINAVDEADDLIATLASKAAEQQVNVTIVSTDLGFHQLTNPRVQLYDYFKQCYLDQRSYFDKLNLQPPQLLDYLALIGNSGANIPGVAGVGPKSALQVLQRYGNIETALNNADDSVTTLKKIRDAVDDFQLAKELLSYRLDIELGFSLRQLRCDRQIST</sequence>
<dbReference type="Gene3D" id="3.40.50.1010">
    <property type="entry name" value="5'-nuclease"/>
    <property type="match status" value="1"/>
</dbReference>
<protein>
    <submittedName>
        <fullName evidence="5">Flap endonuclease Xni</fullName>
    </submittedName>
</protein>
<feature type="domain" description="5'-3' exonuclease" evidence="4">
    <location>
        <begin position="1"/>
        <end position="256"/>
    </location>
</feature>
<keyword evidence="3" id="KW-0238">DNA-binding</keyword>
<organism evidence="5 6">
    <name type="scientific">Alginatibacterium sediminis</name>
    <dbReference type="NCBI Taxonomy" id="2164068"/>
    <lineage>
        <taxon>Bacteria</taxon>
        <taxon>Pseudomonadati</taxon>
        <taxon>Pseudomonadota</taxon>
        <taxon>Gammaproteobacteria</taxon>
        <taxon>Alteromonadales</taxon>
        <taxon>Alteromonadaceae</taxon>
        <taxon>Alginatibacterium</taxon>
    </lineage>
</organism>
<comment type="caution">
    <text evidence="5">The sequence shown here is derived from an EMBL/GenBank/DDBJ whole genome shotgun (WGS) entry which is preliminary data.</text>
</comment>
<dbReference type="InterPro" id="IPR036279">
    <property type="entry name" value="5-3_exonuclease_C_sf"/>
</dbReference>
<dbReference type="GO" id="GO:0008409">
    <property type="term" value="F:5'-3' exonuclease activity"/>
    <property type="evidence" value="ECO:0007669"/>
    <property type="project" value="InterPro"/>
</dbReference>
<dbReference type="GO" id="GO:0017108">
    <property type="term" value="F:5'-flap endonuclease activity"/>
    <property type="evidence" value="ECO:0007669"/>
    <property type="project" value="InterPro"/>
</dbReference>
<dbReference type="SUPFAM" id="SSF88723">
    <property type="entry name" value="PIN domain-like"/>
    <property type="match status" value="1"/>
</dbReference>
<evidence type="ECO:0000256" key="2">
    <source>
        <dbReference type="ARBA" id="ARBA00022801"/>
    </source>
</evidence>
<keyword evidence="5" id="KW-0255">Endonuclease</keyword>
<dbReference type="GO" id="GO:0003677">
    <property type="term" value="F:DNA binding"/>
    <property type="evidence" value="ECO:0007669"/>
    <property type="project" value="UniProtKB-KW"/>
</dbReference>
<evidence type="ECO:0000313" key="5">
    <source>
        <dbReference type="EMBL" id="RKF18104.1"/>
    </source>
</evidence>
<dbReference type="InterPro" id="IPR029060">
    <property type="entry name" value="PIN-like_dom_sf"/>
</dbReference>
<dbReference type="InterPro" id="IPR038969">
    <property type="entry name" value="FEN"/>
</dbReference>
<dbReference type="OrthoDB" id="8070997at2"/>
<dbReference type="AlphaFoldDB" id="A0A420EBR7"/>
<dbReference type="CDD" id="cd09898">
    <property type="entry name" value="H3TH_53EXO"/>
    <property type="match status" value="1"/>
</dbReference>
<dbReference type="RefSeq" id="WP_120355329.1">
    <property type="nucleotide sequence ID" value="NZ_RAQO01000006.1"/>
</dbReference>
<dbReference type="Proteomes" id="UP000286482">
    <property type="component" value="Unassembled WGS sequence"/>
</dbReference>
<evidence type="ECO:0000256" key="3">
    <source>
        <dbReference type="ARBA" id="ARBA00023125"/>
    </source>
</evidence>
<evidence type="ECO:0000256" key="1">
    <source>
        <dbReference type="ARBA" id="ARBA00022722"/>
    </source>
</evidence>
<dbReference type="InterPro" id="IPR002421">
    <property type="entry name" value="5-3_exonuclease"/>
</dbReference>
<evidence type="ECO:0000313" key="6">
    <source>
        <dbReference type="Proteomes" id="UP000286482"/>
    </source>
</evidence>
<reference evidence="5 6" key="1">
    <citation type="submission" date="2018-09" db="EMBL/GenBank/DDBJ databases">
        <authorList>
            <person name="Wang Z."/>
        </authorList>
    </citation>
    <scope>NUCLEOTIDE SEQUENCE [LARGE SCALE GENOMIC DNA]</scope>
    <source>
        <strain evidence="5 6">ALS 81</strain>
    </source>
</reference>
<dbReference type="SMART" id="SM00279">
    <property type="entry name" value="HhH2"/>
    <property type="match status" value="1"/>
</dbReference>
<dbReference type="Pfam" id="PF02739">
    <property type="entry name" value="5_3_exonuc_N"/>
    <property type="match status" value="1"/>
</dbReference>
<dbReference type="Pfam" id="PF01367">
    <property type="entry name" value="5_3_exonuc"/>
    <property type="match status" value="1"/>
</dbReference>
<dbReference type="PANTHER" id="PTHR42646">
    <property type="entry name" value="FLAP ENDONUCLEASE XNI"/>
    <property type="match status" value="1"/>
</dbReference>
<dbReference type="InterPro" id="IPR008918">
    <property type="entry name" value="HhH2"/>
</dbReference>
<gene>
    <name evidence="5" type="ORF">DBZ36_12780</name>
</gene>
<proteinExistence type="predicted"/>
<keyword evidence="2" id="KW-0378">Hydrolase</keyword>
<keyword evidence="1" id="KW-0540">Nuclease</keyword>
<dbReference type="Gene3D" id="1.10.150.20">
    <property type="entry name" value="5' to 3' exonuclease, C-terminal subdomain"/>
    <property type="match status" value="1"/>
</dbReference>
<keyword evidence="6" id="KW-1185">Reference proteome</keyword>